<dbReference type="InterPro" id="IPR042095">
    <property type="entry name" value="SUMF_sf"/>
</dbReference>
<evidence type="ECO:0000259" key="1">
    <source>
        <dbReference type="Pfam" id="PF03781"/>
    </source>
</evidence>
<reference evidence="2 3" key="1">
    <citation type="journal article" date="2015" name="Stand. Genomic Sci.">
        <title>Genomic Encyclopedia of Bacterial and Archaeal Type Strains, Phase III: the genomes of soil and plant-associated and newly described type strains.</title>
        <authorList>
            <person name="Whitman W.B."/>
            <person name="Woyke T."/>
            <person name="Klenk H.P."/>
            <person name="Zhou Y."/>
            <person name="Lilburn T.G."/>
            <person name="Beck B.J."/>
            <person name="De Vos P."/>
            <person name="Vandamme P."/>
            <person name="Eisen J.A."/>
            <person name="Garrity G."/>
            <person name="Hugenholtz P."/>
            <person name="Kyrpides N.C."/>
        </authorList>
    </citation>
    <scope>NUCLEOTIDE SEQUENCE [LARGE SCALE GENOMIC DNA]</scope>
    <source>
        <strain evidence="2 3">CGMCC 1.6858</strain>
    </source>
</reference>
<feature type="domain" description="Sulfatase-modifying factor enzyme-like" evidence="1">
    <location>
        <begin position="18"/>
        <end position="83"/>
    </location>
</feature>
<evidence type="ECO:0000313" key="2">
    <source>
        <dbReference type="EMBL" id="TWI48229.1"/>
    </source>
</evidence>
<dbReference type="Proteomes" id="UP000316905">
    <property type="component" value="Unassembled WGS sequence"/>
</dbReference>
<dbReference type="GO" id="GO:0120147">
    <property type="term" value="F:formylglycine-generating oxidase activity"/>
    <property type="evidence" value="ECO:0007669"/>
    <property type="project" value="TreeGrafter"/>
</dbReference>
<dbReference type="PANTHER" id="PTHR23150">
    <property type="entry name" value="SULFATASE MODIFYING FACTOR 1, 2"/>
    <property type="match status" value="1"/>
</dbReference>
<dbReference type="Gene3D" id="3.90.1580.10">
    <property type="entry name" value="paralog of FGE (formylglycine-generating enzyme)"/>
    <property type="match status" value="1"/>
</dbReference>
<keyword evidence="3" id="KW-1185">Reference proteome</keyword>
<name>A0A562PUZ5_9PSED</name>
<dbReference type="RefSeq" id="WP_244309316.1">
    <property type="nucleotide sequence ID" value="NZ_VLKY01000020.1"/>
</dbReference>
<dbReference type="InterPro" id="IPR051043">
    <property type="entry name" value="Sulfatase_Mod_Factor_Kinase"/>
</dbReference>
<dbReference type="InterPro" id="IPR005532">
    <property type="entry name" value="SUMF_dom"/>
</dbReference>
<gene>
    <name evidence="2" type="ORF">IQ22_04144</name>
</gene>
<sequence length="108" mass="12410">MKLPTSSHPDLGRRSAVWVRIEPGRFLMGSSDHSPEEAPARWEQVDGLWIQDAPVTNAMFAEFVACTGYVMQAELALSRSTTPVWHWLNCSVRYWLSLLLRVRCSWMM</sequence>
<dbReference type="AlphaFoldDB" id="A0A562PUZ5"/>
<proteinExistence type="predicted"/>
<evidence type="ECO:0000313" key="3">
    <source>
        <dbReference type="Proteomes" id="UP000316905"/>
    </source>
</evidence>
<dbReference type="Pfam" id="PF03781">
    <property type="entry name" value="FGE-sulfatase"/>
    <property type="match status" value="1"/>
</dbReference>
<comment type="caution">
    <text evidence="2">The sequence shown here is derived from an EMBL/GenBank/DDBJ whole genome shotgun (WGS) entry which is preliminary data.</text>
</comment>
<dbReference type="PANTHER" id="PTHR23150:SF19">
    <property type="entry name" value="FORMYLGLYCINE-GENERATING ENZYME"/>
    <property type="match status" value="1"/>
</dbReference>
<dbReference type="EMBL" id="VLKY01000020">
    <property type="protein sequence ID" value="TWI48229.1"/>
    <property type="molecule type" value="Genomic_DNA"/>
</dbReference>
<dbReference type="SUPFAM" id="SSF56436">
    <property type="entry name" value="C-type lectin-like"/>
    <property type="match status" value="1"/>
</dbReference>
<organism evidence="2 3">
    <name type="scientific">Pseudomonas duriflava</name>
    <dbReference type="NCBI Taxonomy" id="459528"/>
    <lineage>
        <taxon>Bacteria</taxon>
        <taxon>Pseudomonadati</taxon>
        <taxon>Pseudomonadota</taxon>
        <taxon>Gammaproteobacteria</taxon>
        <taxon>Pseudomonadales</taxon>
        <taxon>Pseudomonadaceae</taxon>
        <taxon>Pseudomonas</taxon>
    </lineage>
</organism>
<accession>A0A562PUZ5</accession>
<dbReference type="InterPro" id="IPR016187">
    <property type="entry name" value="CTDL_fold"/>
</dbReference>
<protein>
    <submittedName>
        <fullName evidence="2">Sulfatase-modifying factor enzyme 1</fullName>
    </submittedName>
</protein>